<feature type="region of interest" description="Disordered" evidence="1">
    <location>
        <begin position="56"/>
        <end position="111"/>
    </location>
</feature>
<organism evidence="2 3">
    <name type="scientific">Eumeta variegata</name>
    <name type="common">Bagworm moth</name>
    <name type="synonym">Eumeta japonica</name>
    <dbReference type="NCBI Taxonomy" id="151549"/>
    <lineage>
        <taxon>Eukaryota</taxon>
        <taxon>Metazoa</taxon>
        <taxon>Ecdysozoa</taxon>
        <taxon>Arthropoda</taxon>
        <taxon>Hexapoda</taxon>
        <taxon>Insecta</taxon>
        <taxon>Pterygota</taxon>
        <taxon>Neoptera</taxon>
        <taxon>Endopterygota</taxon>
        <taxon>Lepidoptera</taxon>
        <taxon>Glossata</taxon>
        <taxon>Ditrysia</taxon>
        <taxon>Tineoidea</taxon>
        <taxon>Psychidae</taxon>
        <taxon>Oiketicinae</taxon>
        <taxon>Eumeta</taxon>
    </lineage>
</organism>
<dbReference type="Proteomes" id="UP000299102">
    <property type="component" value="Unassembled WGS sequence"/>
</dbReference>
<evidence type="ECO:0000256" key="1">
    <source>
        <dbReference type="SAM" id="MobiDB-lite"/>
    </source>
</evidence>
<comment type="caution">
    <text evidence="2">The sequence shown here is derived from an EMBL/GenBank/DDBJ whole genome shotgun (WGS) entry which is preliminary data.</text>
</comment>
<dbReference type="EMBL" id="BGZK01002278">
    <property type="protein sequence ID" value="GBP92485.1"/>
    <property type="molecule type" value="Genomic_DNA"/>
</dbReference>
<dbReference type="AlphaFoldDB" id="A0A4C2A0I8"/>
<name>A0A4C2A0I8_EUMVA</name>
<sequence length="132" mass="14372">MYIWAFWSAAQSSGDIKSNQPSFKTVGRPSCGVSPGLHKFRQTVPVEVPLPADAWSASQLTETPDRSADGASLSRDVSGRWRPARASVRTSPRHRARAPGVTALVVPPPGGRLEDHFTRNVEIEHIEFGGQK</sequence>
<evidence type="ECO:0000313" key="2">
    <source>
        <dbReference type="EMBL" id="GBP92485.1"/>
    </source>
</evidence>
<protein>
    <submittedName>
        <fullName evidence="2">Uncharacterized protein</fullName>
    </submittedName>
</protein>
<gene>
    <name evidence="2" type="ORF">EVAR_67540_1</name>
</gene>
<evidence type="ECO:0000313" key="3">
    <source>
        <dbReference type="Proteomes" id="UP000299102"/>
    </source>
</evidence>
<keyword evidence="3" id="KW-1185">Reference proteome</keyword>
<accession>A0A4C2A0I8</accession>
<proteinExistence type="predicted"/>
<reference evidence="2 3" key="1">
    <citation type="journal article" date="2019" name="Commun. Biol.">
        <title>The bagworm genome reveals a unique fibroin gene that provides high tensile strength.</title>
        <authorList>
            <person name="Kono N."/>
            <person name="Nakamura H."/>
            <person name="Ohtoshi R."/>
            <person name="Tomita M."/>
            <person name="Numata K."/>
            <person name="Arakawa K."/>
        </authorList>
    </citation>
    <scope>NUCLEOTIDE SEQUENCE [LARGE SCALE GENOMIC DNA]</scope>
</reference>